<dbReference type="Pfam" id="PF00856">
    <property type="entry name" value="SET"/>
    <property type="match status" value="2"/>
</dbReference>
<feature type="non-terminal residue" evidence="3">
    <location>
        <position position="1"/>
    </location>
</feature>
<feature type="domain" description="SET" evidence="2">
    <location>
        <begin position="9"/>
        <end position="115"/>
    </location>
</feature>
<dbReference type="InterPro" id="IPR001214">
    <property type="entry name" value="SET_dom"/>
</dbReference>
<sequence length="646" mass="72005">GDLVLEEAPLLRVKSTDETIQAPFSLLTEREQGLYMELEDVHRASGGPKTPEGIWKTNAYSALDGNSHVFHIISRFNHSCAPNLMMSYPEDGKHLCMCRMAVDVCEGEELTLCYADPWECRADRQSTLSRYEFTCGCQVCSLSGDAHVHSDTMRERAGVIKGMLGEGLSRRLSMTSPQELLDEVEEYLEIYRTELGCDPAMPFVLERALVTALLCGEPEWAQKYADEALRVKLLCEGDHPGVQRYRRYAECPSTHPGALTMGVGPSDDSISRVHSANPREVVDTPTDNPFEIVTIEDDRLGVVATRDIVRGELILEEAPVLSLSSVACRLGKNSGASIGSLILERLSYNVSADKRDGFWGLRRDISPIGTADAAESVYECNRMAGDGQSQNIYLLGSRFNHSCLPNVINLDMSKEHHMSFRALRDIEEGEELTVCYFDSRGNLTMDQHERESKLMELRGVSGCGCELCSLSGSALKRSAKKRLHMQAIYDSMGNRDQEQLAKLQELIAFIEEDMQNPHQAFEIHHRAMLVSLDSEPDADSARFHATQALRCKMLCEGDHAGLHAYKRWAECPSLAHPTLPSETDAKPLDFPYVSRDPEVSFAHALRQHEEEVEEREREEREARAMEQPRSTGVSPSNSTATTIGSA</sequence>
<comment type="caution">
    <text evidence="3">The sequence shown here is derived from an EMBL/GenBank/DDBJ whole genome shotgun (WGS) entry which is preliminary data.</text>
</comment>
<proteinExistence type="predicted"/>
<feature type="domain" description="SET" evidence="2">
    <location>
        <begin position="288"/>
        <end position="437"/>
    </location>
</feature>
<name>A0A9K3CUI2_9EUKA</name>
<evidence type="ECO:0000259" key="2">
    <source>
        <dbReference type="PROSITE" id="PS50280"/>
    </source>
</evidence>
<dbReference type="Gene3D" id="2.170.270.10">
    <property type="entry name" value="SET domain"/>
    <property type="match status" value="2"/>
</dbReference>
<feature type="compositionally biased region" description="Basic and acidic residues" evidence="1">
    <location>
        <begin position="606"/>
        <end position="626"/>
    </location>
</feature>
<dbReference type="SMART" id="SM00317">
    <property type="entry name" value="SET"/>
    <property type="match status" value="1"/>
</dbReference>
<gene>
    <name evidence="3" type="ORF">KIPB_004437</name>
</gene>
<evidence type="ECO:0000256" key="1">
    <source>
        <dbReference type="SAM" id="MobiDB-lite"/>
    </source>
</evidence>
<accession>A0A9K3CUI2</accession>
<dbReference type="PANTHER" id="PTHR47332">
    <property type="entry name" value="SET DOMAIN-CONTAINING PROTEIN 5"/>
    <property type="match status" value="1"/>
</dbReference>
<dbReference type="CDD" id="cd20071">
    <property type="entry name" value="SET_SMYD"/>
    <property type="match status" value="2"/>
</dbReference>
<dbReference type="AlphaFoldDB" id="A0A9K3CUI2"/>
<feature type="compositionally biased region" description="Polar residues" evidence="1">
    <location>
        <begin position="628"/>
        <end position="646"/>
    </location>
</feature>
<dbReference type="SUPFAM" id="SSF82199">
    <property type="entry name" value="SET domain"/>
    <property type="match status" value="2"/>
</dbReference>
<dbReference type="PANTHER" id="PTHR47332:SF4">
    <property type="entry name" value="SET DOMAIN-CONTAINING PROTEIN 5"/>
    <property type="match status" value="1"/>
</dbReference>
<dbReference type="EMBL" id="BDIP01000949">
    <property type="protein sequence ID" value="GIQ83162.1"/>
    <property type="molecule type" value="Genomic_DNA"/>
</dbReference>
<keyword evidence="4" id="KW-1185">Reference proteome</keyword>
<organism evidence="3 4">
    <name type="scientific">Kipferlia bialata</name>
    <dbReference type="NCBI Taxonomy" id="797122"/>
    <lineage>
        <taxon>Eukaryota</taxon>
        <taxon>Metamonada</taxon>
        <taxon>Carpediemonas-like organisms</taxon>
        <taxon>Kipferlia</taxon>
    </lineage>
</organism>
<reference evidence="3 4" key="1">
    <citation type="journal article" date="2018" name="PLoS ONE">
        <title>The draft genome of Kipferlia bialata reveals reductive genome evolution in fornicate parasites.</title>
        <authorList>
            <person name="Tanifuji G."/>
            <person name="Takabayashi S."/>
            <person name="Kume K."/>
            <person name="Takagi M."/>
            <person name="Nakayama T."/>
            <person name="Kamikawa R."/>
            <person name="Inagaki Y."/>
            <person name="Hashimoto T."/>
        </authorList>
    </citation>
    <scope>NUCLEOTIDE SEQUENCE [LARGE SCALE GENOMIC DNA]</scope>
    <source>
        <strain evidence="3">NY0173</strain>
    </source>
</reference>
<dbReference type="Proteomes" id="UP000265618">
    <property type="component" value="Unassembled WGS sequence"/>
</dbReference>
<dbReference type="InterPro" id="IPR053185">
    <property type="entry name" value="SET_domain_protein"/>
</dbReference>
<dbReference type="PROSITE" id="PS50280">
    <property type="entry name" value="SET"/>
    <property type="match status" value="2"/>
</dbReference>
<feature type="region of interest" description="Disordered" evidence="1">
    <location>
        <begin position="605"/>
        <end position="646"/>
    </location>
</feature>
<protein>
    <recommendedName>
        <fullName evidence="2">SET domain-containing protein</fullName>
    </recommendedName>
</protein>
<dbReference type="InterPro" id="IPR046341">
    <property type="entry name" value="SET_dom_sf"/>
</dbReference>
<evidence type="ECO:0000313" key="3">
    <source>
        <dbReference type="EMBL" id="GIQ83162.1"/>
    </source>
</evidence>
<evidence type="ECO:0000313" key="4">
    <source>
        <dbReference type="Proteomes" id="UP000265618"/>
    </source>
</evidence>
<dbReference type="OrthoDB" id="265717at2759"/>